<dbReference type="Pfam" id="PF09860">
    <property type="entry name" value="DUF2087"/>
    <property type="match status" value="1"/>
</dbReference>
<feature type="domain" description="DUF2087" evidence="1">
    <location>
        <begin position="40"/>
        <end position="109"/>
    </location>
</feature>
<accession>A0AB33KCI5</accession>
<dbReference type="KEGG" id="stcm:SCMC78_02970"/>
<evidence type="ECO:0000259" key="1">
    <source>
        <dbReference type="Pfam" id="PF09860"/>
    </source>
</evidence>
<proteinExistence type="predicted"/>
<name>A0AB33KCI5_9ACTN</name>
<organism evidence="2">
    <name type="scientific">Streptomyces sp. CMC78</name>
    <dbReference type="NCBI Taxonomy" id="3231512"/>
    <lineage>
        <taxon>Bacteria</taxon>
        <taxon>Bacillati</taxon>
        <taxon>Actinomycetota</taxon>
        <taxon>Actinomycetes</taxon>
        <taxon>Kitasatosporales</taxon>
        <taxon>Streptomycetaceae</taxon>
        <taxon>Streptomyces</taxon>
    </lineage>
</organism>
<sequence length="111" mass="12708">MPVLRKPATLPAMPAEQETLAPLPTTPRTHRVEALFSHGRLVAIPRKEARREQLLVHLADTLFERERSYTEREVNEALLTVHEDCSALRRYLVVAGLLVRPRDGSSYRRGR</sequence>
<dbReference type="InterPro" id="IPR018656">
    <property type="entry name" value="DUF2087"/>
</dbReference>
<reference evidence="2" key="1">
    <citation type="submission" date="2024-07" db="EMBL/GenBank/DDBJ databases">
        <title>Complete genome sequences of cellulolytic bacteria, Kitasatospora sp. CMC57 and Streptomyces sp. CMC78, isolated from Japanese agricultural soil.</title>
        <authorList>
            <person name="Hashimoto T."/>
            <person name="Ito M."/>
            <person name="Iwamoto M."/>
            <person name="Fukahori D."/>
            <person name="Shoda T."/>
            <person name="Sakoda M."/>
            <person name="Morohoshi T."/>
            <person name="Mitsuboshi M."/>
            <person name="Nishizawa T."/>
        </authorList>
    </citation>
    <scope>NUCLEOTIDE SEQUENCE</scope>
    <source>
        <strain evidence="2">CMC78</strain>
    </source>
</reference>
<gene>
    <name evidence="2" type="ORF">SCMC78_02970</name>
</gene>
<dbReference type="AlphaFoldDB" id="A0AB33KCI5"/>
<evidence type="ECO:0000313" key="2">
    <source>
        <dbReference type="EMBL" id="BFP50490.1"/>
    </source>
</evidence>
<protein>
    <recommendedName>
        <fullName evidence="1">DUF2087 domain-containing protein</fullName>
    </recommendedName>
</protein>
<dbReference type="EMBL" id="AP035884">
    <property type="protein sequence ID" value="BFP50490.1"/>
    <property type="molecule type" value="Genomic_DNA"/>
</dbReference>